<dbReference type="InterPro" id="IPR003280">
    <property type="entry name" value="2pore_dom_K_chnl"/>
</dbReference>
<dbReference type="PANTHER" id="PTHR11003">
    <property type="entry name" value="POTASSIUM CHANNEL, SUBFAMILY K"/>
    <property type="match status" value="1"/>
</dbReference>
<dbReference type="SUPFAM" id="SSF81324">
    <property type="entry name" value="Voltage-gated potassium channels"/>
    <property type="match status" value="1"/>
</dbReference>
<proteinExistence type="inferred from homology"/>
<gene>
    <name evidence="11" type="primary">KCNK16</name>
    <name evidence="11" type="ORF">NPIL_343651</name>
</gene>
<dbReference type="PRINTS" id="PR01333">
    <property type="entry name" value="2POREKCHANEL"/>
</dbReference>
<evidence type="ECO:0000256" key="4">
    <source>
        <dbReference type="ARBA" id="ARBA00022989"/>
    </source>
</evidence>
<dbReference type="EMBL" id="BMAW01061124">
    <property type="protein sequence ID" value="GFT29741.1"/>
    <property type="molecule type" value="Genomic_DNA"/>
</dbReference>
<comment type="caution">
    <text evidence="11">The sequence shown here is derived from an EMBL/GenBank/DDBJ whole genome shotgun (WGS) entry which is preliminary data.</text>
</comment>
<evidence type="ECO:0000256" key="7">
    <source>
        <dbReference type="ARBA" id="ARBA00023303"/>
    </source>
</evidence>
<evidence type="ECO:0000313" key="11">
    <source>
        <dbReference type="EMBL" id="GFT29741.1"/>
    </source>
</evidence>
<feature type="transmembrane region" description="Helical" evidence="9">
    <location>
        <begin position="132"/>
        <end position="153"/>
    </location>
</feature>
<keyword evidence="3 8" id="KW-0812">Transmembrane</keyword>
<dbReference type="OrthoDB" id="297496at2759"/>
<dbReference type="GO" id="GO:0005886">
    <property type="term" value="C:plasma membrane"/>
    <property type="evidence" value="ECO:0007669"/>
    <property type="project" value="TreeGrafter"/>
</dbReference>
<dbReference type="AlphaFoldDB" id="A0A8X6TPA9"/>
<dbReference type="GO" id="GO:0022841">
    <property type="term" value="F:potassium ion leak channel activity"/>
    <property type="evidence" value="ECO:0007669"/>
    <property type="project" value="TreeGrafter"/>
</dbReference>
<reference evidence="11" key="1">
    <citation type="submission" date="2020-08" db="EMBL/GenBank/DDBJ databases">
        <title>Multicomponent nature underlies the extraordinary mechanical properties of spider dragline silk.</title>
        <authorList>
            <person name="Kono N."/>
            <person name="Nakamura H."/>
            <person name="Mori M."/>
            <person name="Yoshida Y."/>
            <person name="Ohtoshi R."/>
            <person name="Malay A.D."/>
            <person name="Moran D.A.P."/>
            <person name="Tomita M."/>
            <person name="Numata K."/>
            <person name="Arakawa K."/>
        </authorList>
    </citation>
    <scope>NUCLEOTIDE SEQUENCE</scope>
</reference>
<comment type="similarity">
    <text evidence="8">Belongs to the two pore domain potassium channel (TC 1.A.1.8) family.</text>
</comment>
<keyword evidence="12" id="KW-1185">Reference proteome</keyword>
<keyword evidence="4 9" id="KW-1133">Transmembrane helix</keyword>
<keyword evidence="6 9" id="KW-0472">Membrane</keyword>
<evidence type="ECO:0000313" key="12">
    <source>
        <dbReference type="Proteomes" id="UP000887013"/>
    </source>
</evidence>
<evidence type="ECO:0000256" key="6">
    <source>
        <dbReference type="ARBA" id="ARBA00023136"/>
    </source>
</evidence>
<evidence type="ECO:0000256" key="5">
    <source>
        <dbReference type="ARBA" id="ARBA00023065"/>
    </source>
</evidence>
<organism evidence="11 12">
    <name type="scientific">Nephila pilipes</name>
    <name type="common">Giant wood spider</name>
    <name type="synonym">Nephila maculata</name>
    <dbReference type="NCBI Taxonomy" id="299642"/>
    <lineage>
        <taxon>Eukaryota</taxon>
        <taxon>Metazoa</taxon>
        <taxon>Ecdysozoa</taxon>
        <taxon>Arthropoda</taxon>
        <taxon>Chelicerata</taxon>
        <taxon>Arachnida</taxon>
        <taxon>Araneae</taxon>
        <taxon>Araneomorphae</taxon>
        <taxon>Entelegynae</taxon>
        <taxon>Araneoidea</taxon>
        <taxon>Nephilidae</taxon>
        <taxon>Nephila</taxon>
    </lineage>
</organism>
<evidence type="ECO:0000256" key="8">
    <source>
        <dbReference type="RuleBase" id="RU003857"/>
    </source>
</evidence>
<dbReference type="Proteomes" id="UP000887013">
    <property type="component" value="Unassembled WGS sequence"/>
</dbReference>
<dbReference type="Pfam" id="PF07885">
    <property type="entry name" value="Ion_trans_2"/>
    <property type="match status" value="2"/>
</dbReference>
<protein>
    <submittedName>
        <fullName evidence="11">Potassium channel subfamily K member 16</fullName>
    </submittedName>
</protein>
<accession>A0A8X6TPA9</accession>
<feature type="domain" description="Potassium channel" evidence="10">
    <location>
        <begin position="10"/>
        <end position="46"/>
    </location>
</feature>
<sequence length="284" mass="33378">MFINCRILFLGYGDISPVTVYGQMVCILYGVIGIPINILFYKILGSSYADAYQGTRELVGGDKKSKLRGYAGCMIFYVLCIFVFFLIPASIFMLTDNWTFLEGVYYSFITLATIGLGDYVSGQTIARDDYYFAYKIVILIWMIHGIAFFSMMMDSLSRVCKRFCLFSVTCNWKTKRVQIFRVFVDIEKLDLHFRLLKNVEAKNKEVIYHFKGKCVRIKDYKQKHLKRLEEITNTLRGLIYEELKRRESKRFDDPLPFKENDEKEEKRIHAPIRFSRDVNSFSFK</sequence>
<keyword evidence="2 8" id="KW-0813">Transport</keyword>
<feature type="transmembrane region" description="Helical" evidence="9">
    <location>
        <begin position="103"/>
        <end position="120"/>
    </location>
</feature>
<evidence type="ECO:0000256" key="2">
    <source>
        <dbReference type="ARBA" id="ARBA00022448"/>
    </source>
</evidence>
<feature type="domain" description="Potassium channel" evidence="10">
    <location>
        <begin position="82"/>
        <end position="160"/>
    </location>
</feature>
<comment type="subcellular location">
    <subcellularLocation>
        <location evidence="1">Membrane</location>
        <topology evidence="1">Multi-pass membrane protein</topology>
    </subcellularLocation>
</comment>
<dbReference type="InterPro" id="IPR013099">
    <property type="entry name" value="K_chnl_dom"/>
</dbReference>
<dbReference type="Gene3D" id="1.10.287.70">
    <property type="match status" value="1"/>
</dbReference>
<name>A0A8X6TPA9_NEPPI</name>
<evidence type="ECO:0000259" key="10">
    <source>
        <dbReference type="Pfam" id="PF07885"/>
    </source>
</evidence>
<dbReference type="GO" id="GO:0015271">
    <property type="term" value="F:outward rectifier potassium channel activity"/>
    <property type="evidence" value="ECO:0007669"/>
    <property type="project" value="TreeGrafter"/>
</dbReference>
<evidence type="ECO:0000256" key="9">
    <source>
        <dbReference type="SAM" id="Phobius"/>
    </source>
</evidence>
<evidence type="ECO:0000256" key="1">
    <source>
        <dbReference type="ARBA" id="ARBA00004141"/>
    </source>
</evidence>
<dbReference type="GO" id="GO:0030322">
    <property type="term" value="P:stabilization of membrane potential"/>
    <property type="evidence" value="ECO:0007669"/>
    <property type="project" value="TreeGrafter"/>
</dbReference>
<evidence type="ECO:0000256" key="3">
    <source>
        <dbReference type="ARBA" id="ARBA00022692"/>
    </source>
</evidence>
<keyword evidence="7 8" id="KW-0407">Ion channel</keyword>
<feature type="transmembrane region" description="Helical" evidence="9">
    <location>
        <begin position="20"/>
        <end position="40"/>
    </location>
</feature>
<dbReference type="PANTHER" id="PTHR11003:SF345">
    <property type="entry name" value="TWIK FAMILY OF POTASSIUM CHANNELS PROTEIN 18"/>
    <property type="match status" value="1"/>
</dbReference>
<keyword evidence="5 8" id="KW-0406">Ion transport</keyword>
<feature type="transmembrane region" description="Helical" evidence="9">
    <location>
        <begin position="70"/>
        <end position="91"/>
    </location>
</feature>